<keyword evidence="2" id="KW-1015">Disulfide bond</keyword>
<dbReference type="InterPro" id="IPR013783">
    <property type="entry name" value="Ig-like_fold"/>
</dbReference>
<sequence length="422" mass="47808">SHKAVVSITPDTHVFIGETVTLRCEIQNGRDILKIYSWYQNKKRLIDHTKQTFTIQSVRYSESGNYTCGKSSFFQSSDTSKAVTMTVSAKPKPTVRVNPQSSIYTGDTIILSCELQSTGWEIQWYKNNQQLQPQNSEQANTLNMTVNNAEEYKCRARRRNYRLYYTEFSDPVKVTVRERPQAVLSVSPQNWLTEGDSVTLSCEVTDSSTDWTFSWYTVVPYRDGVTQTINFDYVMYVKLLSDSSRGSGGSYTLMSLIISPSRTQHFTHDSLSLSCEDQSNSIGWTVRRYTDSEGVLDCSQWGSVTGSTCNISFLSTNYTGVYWCESESGENSDPVNITVHGDVILETSVHPVTEGHPLILHCLYRNTNPSNLRADFYKDGSVIQNQTSGEMIIHKVAKSDEGFYHCKHPERGESPRSWISVR</sequence>
<keyword evidence="5" id="KW-1185">Reference proteome</keyword>
<feature type="non-terminal residue" evidence="4">
    <location>
        <position position="1"/>
    </location>
</feature>
<feature type="domain" description="Ig-like" evidence="3">
    <location>
        <begin position="341"/>
        <end position="406"/>
    </location>
</feature>
<comment type="caution">
    <text evidence="4">The sequence shown here is derived from an EMBL/GenBank/DDBJ whole genome shotgun (WGS) entry which is preliminary data.</text>
</comment>
<dbReference type="GO" id="GO:0004888">
    <property type="term" value="F:transmembrane signaling receptor activity"/>
    <property type="evidence" value="ECO:0007669"/>
    <property type="project" value="TreeGrafter"/>
</dbReference>
<dbReference type="GO" id="GO:0007166">
    <property type="term" value="P:cell surface receptor signaling pathway"/>
    <property type="evidence" value="ECO:0007669"/>
    <property type="project" value="TreeGrafter"/>
</dbReference>
<dbReference type="InterPro" id="IPR007110">
    <property type="entry name" value="Ig-like_dom"/>
</dbReference>
<feature type="domain" description="Ig-like" evidence="3">
    <location>
        <begin position="180"/>
        <end position="338"/>
    </location>
</feature>
<evidence type="ECO:0000313" key="5">
    <source>
        <dbReference type="Proteomes" id="UP001205998"/>
    </source>
</evidence>
<dbReference type="SUPFAM" id="SSF48726">
    <property type="entry name" value="Immunoglobulin"/>
    <property type="match status" value="5"/>
</dbReference>
<dbReference type="InterPro" id="IPR003598">
    <property type="entry name" value="Ig_sub2"/>
</dbReference>
<dbReference type="Pfam" id="PF13895">
    <property type="entry name" value="Ig_2"/>
    <property type="match status" value="3"/>
</dbReference>
<accession>A0AAD5FAV1</accession>
<dbReference type="AlphaFoldDB" id="A0AAD5FAV1"/>
<organism evidence="4 5">
    <name type="scientific">Silurus asotus</name>
    <name type="common">Amur catfish</name>
    <name type="synonym">Parasilurus asotus</name>
    <dbReference type="NCBI Taxonomy" id="30991"/>
    <lineage>
        <taxon>Eukaryota</taxon>
        <taxon>Metazoa</taxon>
        <taxon>Chordata</taxon>
        <taxon>Craniata</taxon>
        <taxon>Vertebrata</taxon>
        <taxon>Euteleostomi</taxon>
        <taxon>Actinopterygii</taxon>
        <taxon>Neopterygii</taxon>
        <taxon>Teleostei</taxon>
        <taxon>Ostariophysi</taxon>
        <taxon>Siluriformes</taxon>
        <taxon>Siluridae</taxon>
        <taxon>Silurus</taxon>
    </lineage>
</organism>
<dbReference type="Gene3D" id="2.60.40.10">
    <property type="entry name" value="Immunoglobulins"/>
    <property type="match status" value="5"/>
</dbReference>
<keyword evidence="4" id="KW-0675">Receptor</keyword>
<feature type="domain" description="Ig-like" evidence="3">
    <location>
        <begin position="3"/>
        <end position="88"/>
    </location>
</feature>
<dbReference type="InterPro" id="IPR050488">
    <property type="entry name" value="Ig_Fc_receptor"/>
</dbReference>
<reference evidence="4" key="1">
    <citation type="submission" date="2018-07" db="EMBL/GenBank/DDBJ databases">
        <title>Comparative genomics of catfishes provides insights into carnivory and benthic adaptation.</title>
        <authorList>
            <person name="Zhang Y."/>
            <person name="Wang D."/>
            <person name="Peng Z."/>
            <person name="Zheng S."/>
            <person name="Shao F."/>
            <person name="Tao W."/>
        </authorList>
    </citation>
    <scope>NUCLEOTIDE SEQUENCE</scope>
    <source>
        <strain evidence="4">Chongqing</strain>
    </source>
</reference>
<dbReference type="PANTHER" id="PTHR11481:SF64">
    <property type="entry name" value="FC RECEPTOR-LIKE PROTEIN 4"/>
    <property type="match status" value="1"/>
</dbReference>
<evidence type="ECO:0000256" key="1">
    <source>
        <dbReference type="ARBA" id="ARBA00022729"/>
    </source>
</evidence>
<dbReference type="PROSITE" id="PS50835">
    <property type="entry name" value="IG_LIKE"/>
    <property type="match status" value="4"/>
</dbReference>
<dbReference type="Proteomes" id="UP001205998">
    <property type="component" value="Unassembled WGS sequence"/>
</dbReference>
<feature type="non-terminal residue" evidence="4">
    <location>
        <position position="422"/>
    </location>
</feature>
<dbReference type="InterPro" id="IPR036179">
    <property type="entry name" value="Ig-like_dom_sf"/>
</dbReference>
<evidence type="ECO:0000313" key="4">
    <source>
        <dbReference type="EMBL" id="KAI5609880.1"/>
    </source>
</evidence>
<dbReference type="GO" id="GO:0006955">
    <property type="term" value="P:immune response"/>
    <property type="evidence" value="ECO:0007669"/>
    <property type="project" value="TreeGrafter"/>
</dbReference>
<name>A0AAD5FAV1_SILAS</name>
<feature type="domain" description="Ig-like" evidence="3">
    <location>
        <begin position="93"/>
        <end position="175"/>
    </location>
</feature>
<evidence type="ECO:0000256" key="2">
    <source>
        <dbReference type="ARBA" id="ARBA00023157"/>
    </source>
</evidence>
<protein>
    <submittedName>
        <fullName evidence="4">Fc receptor-like protein 5</fullName>
    </submittedName>
</protein>
<proteinExistence type="predicted"/>
<dbReference type="InterPro" id="IPR003599">
    <property type="entry name" value="Ig_sub"/>
</dbReference>
<dbReference type="PANTHER" id="PTHR11481">
    <property type="entry name" value="IMMUNOGLOBULIN FC RECEPTOR"/>
    <property type="match status" value="1"/>
</dbReference>
<dbReference type="EMBL" id="MU574875">
    <property type="protein sequence ID" value="KAI5609880.1"/>
    <property type="molecule type" value="Genomic_DNA"/>
</dbReference>
<keyword evidence="1" id="KW-0732">Signal</keyword>
<evidence type="ECO:0000259" key="3">
    <source>
        <dbReference type="PROSITE" id="PS50835"/>
    </source>
</evidence>
<dbReference type="GO" id="GO:0009897">
    <property type="term" value="C:external side of plasma membrane"/>
    <property type="evidence" value="ECO:0007669"/>
    <property type="project" value="TreeGrafter"/>
</dbReference>
<dbReference type="SMART" id="SM00409">
    <property type="entry name" value="IG"/>
    <property type="match status" value="4"/>
</dbReference>
<gene>
    <name evidence="4" type="ORF">C0J50_9364</name>
</gene>
<dbReference type="SMART" id="SM00408">
    <property type="entry name" value="IGc2"/>
    <property type="match status" value="3"/>
</dbReference>